<keyword evidence="9" id="KW-1185">Reference proteome</keyword>
<comment type="subcellular location">
    <subcellularLocation>
        <location evidence="1">Cytoplasm</location>
    </subcellularLocation>
</comment>
<keyword evidence="5 7" id="KW-0175">Coiled coil</keyword>
<evidence type="ECO:0000313" key="9">
    <source>
        <dbReference type="Proteomes" id="UP000263232"/>
    </source>
</evidence>
<evidence type="ECO:0000256" key="4">
    <source>
        <dbReference type="ARBA" id="ARBA00022960"/>
    </source>
</evidence>
<evidence type="ECO:0000256" key="5">
    <source>
        <dbReference type="ARBA" id="ARBA00023054"/>
    </source>
</evidence>
<dbReference type="RefSeq" id="WP_118990839.1">
    <property type="nucleotide sequence ID" value="NZ_CP023434.1"/>
</dbReference>
<dbReference type="AlphaFoldDB" id="A0A347WLI2"/>
<dbReference type="Proteomes" id="UP000263232">
    <property type="component" value="Chromosome"/>
</dbReference>
<protein>
    <submittedName>
        <fullName evidence="8">Cell division regulator GpsB</fullName>
    </submittedName>
</protein>
<reference evidence="8 9" key="1">
    <citation type="submission" date="2017-09" db="EMBL/GenBank/DDBJ databases">
        <title>Complete genome sequence of Oxytococcus suis strain ZY16052.</title>
        <authorList>
            <person name="Li F."/>
        </authorList>
    </citation>
    <scope>NUCLEOTIDE SEQUENCE [LARGE SCALE GENOMIC DNA]</scope>
    <source>
        <strain evidence="8 9">ZY16052</strain>
    </source>
</reference>
<evidence type="ECO:0000256" key="7">
    <source>
        <dbReference type="SAM" id="Coils"/>
    </source>
</evidence>
<feature type="coiled-coil region" evidence="7">
    <location>
        <begin position="46"/>
        <end position="73"/>
    </location>
</feature>
<dbReference type="PANTHER" id="PTHR35794">
    <property type="entry name" value="CELL DIVISION PROTEIN DIVIVA"/>
    <property type="match status" value="1"/>
</dbReference>
<evidence type="ECO:0000256" key="6">
    <source>
        <dbReference type="ARBA" id="ARBA00023306"/>
    </source>
</evidence>
<dbReference type="NCBIfam" id="NF010725">
    <property type="entry name" value="PRK14127.1"/>
    <property type="match status" value="1"/>
</dbReference>
<keyword evidence="2" id="KW-0963">Cytoplasm</keyword>
<evidence type="ECO:0000313" key="8">
    <source>
        <dbReference type="EMBL" id="AXY25939.1"/>
    </source>
</evidence>
<evidence type="ECO:0000256" key="1">
    <source>
        <dbReference type="ARBA" id="ARBA00004496"/>
    </source>
</evidence>
<dbReference type="GO" id="GO:0051301">
    <property type="term" value="P:cell division"/>
    <property type="evidence" value="ECO:0007669"/>
    <property type="project" value="UniProtKB-KW"/>
</dbReference>
<name>A0A347WLI2_9LACT</name>
<dbReference type="Gene3D" id="6.10.250.660">
    <property type="match status" value="1"/>
</dbReference>
<keyword evidence="6" id="KW-0131">Cell cycle</keyword>
<dbReference type="EMBL" id="CP023434">
    <property type="protein sequence ID" value="AXY25939.1"/>
    <property type="molecule type" value="Genomic_DNA"/>
</dbReference>
<sequence length="119" mass="13681">MAEKNLTAKDILQKEFTKSMRGYNTAEVDEYLDSIIRDYDSYQKDVVYLKNENERLISKVDELTKQLALTKKNTSTGTPGSGVTNFDILKRLSNLEKHVFGSKIEQTDNTIDYSQSTRF</sequence>
<dbReference type="KEGG" id="abae:CL176_07970"/>
<dbReference type="PANTHER" id="PTHR35794:SF1">
    <property type="entry name" value="CELL CYCLE PROTEIN GPSB"/>
    <property type="match status" value="1"/>
</dbReference>
<dbReference type="Pfam" id="PF05103">
    <property type="entry name" value="DivIVA"/>
    <property type="match status" value="1"/>
</dbReference>
<dbReference type="InterPro" id="IPR011229">
    <property type="entry name" value="Cell_cycle_GpsB"/>
</dbReference>
<dbReference type="InterPro" id="IPR007793">
    <property type="entry name" value="DivIVA_fam"/>
</dbReference>
<accession>A0A347WLI2</accession>
<dbReference type="GO" id="GO:0005737">
    <property type="term" value="C:cytoplasm"/>
    <property type="evidence" value="ECO:0007669"/>
    <property type="project" value="UniProtKB-SubCell"/>
</dbReference>
<organism evidence="8 9">
    <name type="scientific">Suicoccus acidiformans</name>
    <dbReference type="NCBI Taxonomy" id="2036206"/>
    <lineage>
        <taxon>Bacteria</taxon>
        <taxon>Bacillati</taxon>
        <taxon>Bacillota</taxon>
        <taxon>Bacilli</taxon>
        <taxon>Lactobacillales</taxon>
        <taxon>Aerococcaceae</taxon>
        <taxon>Suicoccus</taxon>
    </lineage>
</organism>
<evidence type="ECO:0000256" key="3">
    <source>
        <dbReference type="ARBA" id="ARBA00022618"/>
    </source>
</evidence>
<dbReference type="GO" id="GO:0008360">
    <property type="term" value="P:regulation of cell shape"/>
    <property type="evidence" value="ECO:0007669"/>
    <property type="project" value="UniProtKB-KW"/>
</dbReference>
<gene>
    <name evidence="8" type="ORF">CL176_07970</name>
</gene>
<keyword evidence="3 8" id="KW-0132">Cell division</keyword>
<dbReference type="OrthoDB" id="389699at2"/>
<dbReference type="NCBIfam" id="TIGR03544">
    <property type="entry name" value="DivI1A_domain"/>
    <property type="match status" value="1"/>
</dbReference>
<proteinExistence type="predicted"/>
<dbReference type="PIRSF" id="PIRSF029938">
    <property type="entry name" value="UCP029938"/>
    <property type="match status" value="1"/>
</dbReference>
<keyword evidence="4" id="KW-0133">Cell shape</keyword>
<dbReference type="InterPro" id="IPR019933">
    <property type="entry name" value="DivIVA_domain"/>
</dbReference>
<evidence type="ECO:0000256" key="2">
    <source>
        <dbReference type="ARBA" id="ARBA00022490"/>
    </source>
</evidence>